<dbReference type="Proteomes" id="UP000003586">
    <property type="component" value="Chromosome"/>
</dbReference>
<dbReference type="InterPro" id="IPR046230">
    <property type="entry name" value="DUF6263"/>
</dbReference>
<dbReference type="eggNOG" id="ENOG50330VQ">
    <property type="taxonomic scope" value="Bacteria"/>
</dbReference>
<evidence type="ECO:0000313" key="3">
    <source>
        <dbReference type="Proteomes" id="UP000003586"/>
    </source>
</evidence>
<dbReference type="OrthoDB" id="638692at2"/>
<keyword evidence="1" id="KW-0732">Signal</keyword>
<proteinExistence type="predicted"/>
<name>W0F3C6_9BACT</name>
<feature type="chain" id="PRO_5004788577" description="Lipocalin-like domain-containing protein" evidence="1">
    <location>
        <begin position="22"/>
        <end position="293"/>
    </location>
</feature>
<evidence type="ECO:0000313" key="2">
    <source>
        <dbReference type="EMBL" id="AHF17545.1"/>
    </source>
</evidence>
<evidence type="ECO:0000256" key="1">
    <source>
        <dbReference type="SAM" id="SignalP"/>
    </source>
</evidence>
<dbReference type="KEGG" id="nso:NIASO_09635"/>
<accession>W0F3C6</accession>
<organism evidence="2 3">
    <name type="scientific">Niabella soli DSM 19437</name>
    <dbReference type="NCBI Taxonomy" id="929713"/>
    <lineage>
        <taxon>Bacteria</taxon>
        <taxon>Pseudomonadati</taxon>
        <taxon>Bacteroidota</taxon>
        <taxon>Chitinophagia</taxon>
        <taxon>Chitinophagales</taxon>
        <taxon>Chitinophagaceae</taxon>
        <taxon>Niabella</taxon>
    </lineage>
</organism>
<gene>
    <name evidence="2" type="ORF">NIASO_09635</name>
</gene>
<dbReference type="EMBL" id="CP007035">
    <property type="protein sequence ID" value="AHF17545.1"/>
    <property type="molecule type" value="Genomic_DNA"/>
</dbReference>
<reference evidence="2 3" key="1">
    <citation type="submission" date="2013-12" db="EMBL/GenBank/DDBJ databases">
        <authorList>
            <consortium name="DOE Joint Genome Institute"/>
            <person name="Eisen J."/>
            <person name="Huntemann M."/>
            <person name="Han J."/>
            <person name="Chen A."/>
            <person name="Kyrpides N."/>
            <person name="Mavromatis K."/>
            <person name="Markowitz V."/>
            <person name="Palaniappan K."/>
            <person name="Ivanova N."/>
            <person name="Schaumberg A."/>
            <person name="Pati A."/>
            <person name="Liolios K."/>
            <person name="Nordberg H.P."/>
            <person name="Cantor M.N."/>
            <person name="Hua S.X."/>
            <person name="Woyke T."/>
        </authorList>
    </citation>
    <scope>NUCLEOTIDE SEQUENCE [LARGE SCALE GENOMIC DNA]</scope>
    <source>
        <strain evidence="3">DSM 19437</strain>
    </source>
</reference>
<dbReference type="STRING" id="929713.NIASO_09635"/>
<dbReference type="Pfam" id="PF19777">
    <property type="entry name" value="DUF6263"/>
    <property type="match status" value="1"/>
</dbReference>
<protein>
    <recommendedName>
        <fullName evidence="4">Lipocalin-like domain-containing protein</fullName>
    </recommendedName>
</protein>
<keyword evidence="3" id="KW-1185">Reference proteome</keyword>
<sequence length="293" mass="31745">MKKTLLTIGALFTISSTVLFAQTITLKFNPANGSSYLNTTRAVMKINQTVMGQTMEINSTSNTDLTYKIADAAPDKNLDITYNKINMTMEAMGQQMNFDSESADTTNQGSKAFRAVKGSKVTVLVGSDGTVKSVKGADKIAAKASAGNRQTQELLNRLFSESALKSSFEQLFKFYPHEPVKQGSTWTSTTKIASPYAMTLQNNYTLVKIDGDKSTLKIDGKAGTDGSVKFEQQGMTMDITLNGTSAGTMEIDNKTGMPENTDITQHLKGTVNAMGQEVPVEIHIESKSSVQKQ</sequence>
<dbReference type="AlphaFoldDB" id="W0F3C6"/>
<evidence type="ECO:0008006" key="4">
    <source>
        <dbReference type="Google" id="ProtNLM"/>
    </source>
</evidence>
<feature type="signal peptide" evidence="1">
    <location>
        <begin position="1"/>
        <end position="21"/>
    </location>
</feature>
<dbReference type="RefSeq" id="WP_008584248.1">
    <property type="nucleotide sequence ID" value="NZ_CP007035.1"/>
</dbReference>
<dbReference type="HOGENOM" id="CLU_079898_0_0_10"/>